<dbReference type="EMBL" id="JAPEVG010000013">
    <property type="protein sequence ID" value="KAJ8496608.1"/>
    <property type="molecule type" value="Genomic_DNA"/>
</dbReference>
<organism evidence="1 2">
    <name type="scientific">Trametes cubensis</name>
    <dbReference type="NCBI Taxonomy" id="1111947"/>
    <lineage>
        <taxon>Eukaryota</taxon>
        <taxon>Fungi</taxon>
        <taxon>Dikarya</taxon>
        <taxon>Basidiomycota</taxon>
        <taxon>Agaricomycotina</taxon>
        <taxon>Agaricomycetes</taxon>
        <taxon>Polyporales</taxon>
        <taxon>Polyporaceae</taxon>
        <taxon>Trametes</taxon>
    </lineage>
</organism>
<dbReference type="Proteomes" id="UP001215151">
    <property type="component" value="Unassembled WGS sequence"/>
</dbReference>
<gene>
    <name evidence="1" type="ORF">ONZ51_g995</name>
</gene>
<keyword evidence="2" id="KW-1185">Reference proteome</keyword>
<proteinExistence type="predicted"/>
<reference evidence="1" key="1">
    <citation type="submission" date="2022-11" db="EMBL/GenBank/DDBJ databases">
        <title>Genome Sequence of Cubamyces cubensis.</title>
        <authorList>
            <person name="Buettner E."/>
        </authorList>
    </citation>
    <scope>NUCLEOTIDE SEQUENCE</scope>
    <source>
        <strain evidence="1">MPL-01</strain>
    </source>
</reference>
<protein>
    <submittedName>
        <fullName evidence="1">Uncharacterized protein</fullName>
    </submittedName>
</protein>
<evidence type="ECO:0000313" key="1">
    <source>
        <dbReference type="EMBL" id="KAJ8496608.1"/>
    </source>
</evidence>
<evidence type="ECO:0000313" key="2">
    <source>
        <dbReference type="Proteomes" id="UP001215151"/>
    </source>
</evidence>
<dbReference type="AlphaFoldDB" id="A0AAD7U323"/>
<sequence length="289" mass="32967">MTISQSSIPSDDCLPVLVSERKRHMSDFQDSRPQSPSASNVYEFSPEELVDKALRALQEAGVQLIEWKTLLYRRMGVPVILKDFHYLVPDEQLQLASKVLEEVQGLPRSIPPPLLMSTGGEFYSKATLYRVTRYTSAARAQHLVLYPSSFPAFAPSELEFQPRLTCLPNPLCKEVLVPTPSAAYASLIRMMRSYTRYDATRITLESDLSELIGYNLYGFDGYVDTDDEELCEDLQVDQRVEGAVRVVEEWRDTQQFREEERWIANALVLVVSGTWSVEDVPWADPLHRL</sequence>
<accession>A0AAD7U323</accession>
<comment type="caution">
    <text evidence="1">The sequence shown here is derived from an EMBL/GenBank/DDBJ whole genome shotgun (WGS) entry which is preliminary data.</text>
</comment>
<name>A0AAD7U323_9APHY</name>